<comment type="caution">
    <text evidence="1">The sequence shown here is derived from an EMBL/GenBank/DDBJ whole genome shotgun (WGS) entry which is preliminary data.</text>
</comment>
<evidence type="ECO:0008006" key="2">
    <source>
        <dbReference type="Google" id="ProtNLM"/>
    </source>
</evidence>
<organism evidence="1">
    <name type="scientific">candidate division WOR-3 bacterium</name>
    <dbReference type="NCBI Taxonomy" id="2052148"/>
    <lineage>
        <taxon>Bacteria</taxon>
        <taxon>Bacteria division WOR-3</taxon>
    </lineage>
</organism>
<dbReference type="Gene3D" id="2.50.20.10">
    <property type="entry name" value="Lipoprotein localisation LolA/LolB/LppX"/>
    <property type="match status" value="1"/>
</dbReference>
<accession>A0A7C3N765</accession>
<protein>
    <recommendedName>
        <fullName evidence="2">Outer membrane lipoprotein carrier protein LolA</fullName>
    </recommendedName>
</protein>
<dbReference type="EMBL" id="DSTT01000005">
    <property type="protein sequence ID" value="HFK24119.1"/>
    <property type="molecule type" value="Genomic_DNA"/>
</dbReference>
<reference evidence="1" key="1">
    <citation type="journal article" date="2020" name="mSystems">
        <title>Genome- and Community-Level Interaction Insights into Carbon Utilization and Element Cycling Functions of Hydrothermarchaeota in Hydrothermal Sediment.</title>
        <authorList>
            <person name="Zhou Z."/>
            <person name="Liu Y."/>
            <person name="Xu W."/>
            <person name="Pan J."/>
            <person name="Luo Z.H."/>
            <person name="Li M."/>
        </authorList>
    </citation>
    <scope>NUCLEOTIDE SEQUENCE [LARGE SCALE GENOMIC DNA]</scope>
    <source>
        <strain evidence="1">SpSt-464</strain>
    </source>
</reference>
<proteinExistence type="predicted"/>
<gene>
    <name evidence="1" type="ORF">ENS15_05660</name>
</gene>
<evidence type="ECO:0000313" key="1">
    <source>
        <dbReference type="EMBL" id="HFK24119.1"/>
    </source>
</evidence>
<sequence length="244" mass="28781">MKKFFLFLIATFAIIFYAETSDEILKKIEAKYSSYSDIKSIDAIYKSIFYNNDVKVPMTMKIFVKDKKMKLEIIPDSSEINEVQQMATTIINDGENIFLVNPIVGKIKLSEEEKSNYNQDKGVLWWKQLNDEYDYLYEKDNSYIFQHKKTKALLFIGKENLFPSKYIDYQNDEKDTVIMTFSDYKIVDKERYMPFKIEANSKGKKIMEMNIDKIKFNTQIDDSLFEVKTGKATDINDLLKKFSQ</sequence>
<dbReference type="AlphaFoldDB" id="A0A7C3N765"/>
<name>A0A7C3N765_UNCW3</name>